<accession>A0A2T6ZGU4</accession>
<dbReference type="Proteomes" id="UP000244722">
    <property type="component" value="Unassembled WGS sequence"/>
</dbReference>
<reference evidence="1 2" key="1">
    <citation type="submission" date="2017-04" db="EMBL/GenBank/DDBJ databases">
        <title>Draft genome sequence of Tuber borchii Vittad., a whitish edible truffle.</title>
        <authorList>
            <consortium name="DOE Joint Genome Institute"/>
            <person name="Murat C."/>
            <person name="Kuo A."/>
            <person name="Barry K.W."/>
            <person name="Clum A."/>
            <person name="Dockter R.B."/>
            <person name="Fauchery L."/>
            <person name="Iotti M."/>
            <person name="Kohler A."/>
            <person name="Labutti K."/>
            <person name="Lindquist E.A."/>
            <person name="Lipzen A."/>
            <person name="Ohm R.A."/>
            <person name="Wang M."/>
            <person name="Grigoriev I.V."/>
            <person name="Zambonelli A."/>
            <person name="Martin F.M."/>
        </authorList>
    </citation>
    <scope>NUCLEOTIDE SEQUENCE [LARGE SCALE GENOMIC DNA]</scope>
    <source>
        <strain evidence="1 2">Tbo3840</strain>
    </source>
</reference>
<gene>
    <name evidence="1" type="ORF">B9Z19DRAFT_1156980</name>
</gene>
<keyword evidence="2" id="KW-1185">Reference proteome</keyword>
<dbReference type="AlphaFoldDB" id="A0A2T6ZGU4"/>
<proteinExistence type="predicted"/>
<name>A0A2T6ZGU4_TUBBO</name>
<evidence type="ECO:0000313" key="1">
    <source>
        <dbReference type="EMBL" id="PUU74718.1"/>
    </source>
</evidence>
<protein>
    <submittedName>
        <fullName evidence="1">Uncharacterized protein</fullName>
    </submittedName>
</protein>
<organism evidence="1 2">
    <name type="scientific">Tuber borchii</name>
    <name type="common">White truffle</name>
    <dbReference type="NCBI Taxonomy" id="42251"/>
    <lineage>
        <taxon>Eukaryota</taxon>
        <taxon>Fungi</taxon>
        <taxon>Dikarya</taxon>
        <taxon>Ascomycota</taxon>
        <taxon>Pezizomycotina</taxon>
        <taxon>Pezizomycetes</taxon>
        <taxon>Pezizales</taxon>
        <taxon>Tuberaceae</taxon>
        <taxon>Tuber</taxon>
    </lineage>
</organism>
<evidence type="ECO:0000313" key="2">
    <source>
        <dbReference type="Proteomes" id="UP000244722"/>
    </source>
</evidence>
<sequence>MDSQSGKSEEEWKVDEVMGKLGISEHAVDKMKVVGNRVKMVMKDREVAEKVESMGKEVLGEAIGGGMVDVKRNKVWVGMVVPGMEVDMSEGKMEMLKEKIEVENGIKLMRLPRWLVNEERRKGMGLKRVRVIIHVARESIRVRLSEEGLKWKGKNWEGMLKVNRYIEER</sequence>
<dbReference type="OrthoDB" id="5500379at2759"/>
<comment type="caution">
    <text evidence="1">The sequence shown here is derived from an EMBL/GenBank/DDBJ whole genome shotgun (WGS) entry which is preliminary data.</text>
</comment>
<dbReference type="EMBL" id="NESQ01000277">
    <property type="protein sequence ID" value="PUU74718.1"/>
    <property type="molecule type" value="Genomic_DNA"/>
</dbReference>